<dbReference type="AlphaFoldDB" id="A0A2C9CQ68"/>
<dbReference type="GO" id="GO:0005737">
    <property type="term" value="C:cytoplasm"/>
    <property type="evidence" value="ECO:0007669"/>
    <property type="project" value="TreeGrafter"/>
</dbReference>
<dbReference type="OrthoDB" id="7054557at2"/>
<dbReference type="CDD" id="cd00299">
    <property type="entry name" value="GST_C_family"/>
    <property type="match status" value="1"/>
</dbReference>
<protein>
    <submittedName>
        <fullName evidence="2">Glutathione S-transferase</fullName>
    </submittedName>
</protein>
<sequence length="329" mass="36351">MSARYELIGLTASPYSMKIRALMRYRRIPVDWIVELPQLTGRKVGVSPILLPVLRHPMGRDLTDSTTIATVLETEIVNDRGTIPPRDQAFLCHLIEDMADEWLTKAMFWYRWRDDNSASFATSWIAAEVASALPNQTAEGIGPTLRKRQSGRMPMIGATAENGPVIEATYRAVLAALRPICAGQGYLFGTRPSLADFALFGQLSQLALDPAAAEIMRVEAPEVLHWLRRIDDASGLDGEWIPESLEGLVAILTIIGTDYLPFLAANADALQDSEQVLQVDLASGPFTNMPYRWQGKCLTRLREIFAQAELSAPVRDLLARTGCLDVLQG</sequence>
<dbReference type="PANTHER" id="PTHR12289:SF67">
    <property type="match status" value="1"/>
</dbReference>
<dbReference type="InterPro" id="IPR036249">
    <property type="entry name" value="Thioredoxin-like_sf"/>
</dbReference>
<name>A0A2C9CQ68_9RHOB</name>
<dbReference type="Gene3D" id="3.40.30.10">
    <property type="entry name" value="Glutaredoxin"/>
    <property type="match status" value="1"/>
</dbReference>
<dbReference type="Pfam" id="PF13417">
    <property type="entry name" value="GST_N_3"/>
    <property type="match status" value="1"/>
</dbReference>
<dbReference type="InterPro" id="IPR036282">
    <property type="entry name" value="Glutathione-S-Trfase_C_sf"/>
</dbReference>
<dbReference type="SUPFAM" id="SSF47616">
    <property type="entry name" value="GST C-terminal domain-like"/>
    <property type="match status" value="1"/>
</dbReference>
<dbReference type="EMBL" id="OCTN01000001">
    <property type="protein sequence ID" value="SOH92509.1"/>
    <property type="molecule type" value="Genomic_DNA"/>
</dbReference>
<feature type="domain" description="GST N-terminal" evidence="1">
    <location>
        <begin position="7"/>
        <end position="74"/>
    </location>
</feature>
<reference evidence="3" key="1">
    <citation type="submission" date="2017-09" db="EMBL/GenBank/DDBJ databases">
        <authorList>
            <person name="Varghese N."/>
            <person name="Submissions S."/>
        </authorList>
    </citation>
    <scope>NUCLEOTIDE SEQUENCE [LARGE SCALE GENOMIC DNA]</scope>
    <source>
        <strain evidence="3">C7</strain>
    </source>
</reference>
<evidence type="ECO:0000259" key="1">
    <source>
        <dbReference type="Pfam" id="PF13417"/>
    </source>
</evidence>
<organism evidence="2 3">
    <name type="scientific">Pontivivens marinum</name>
    <dbReference type="NCBI Taxonomy" id="1690039"/>
    <lineage>
        <taxon>Bacteria</taxon>
        <taxon>Pseudomonadati</taxon>
        <taxon>Pseudomonadota</taxon>
        <taxon>Alphaproteobacteria</taxon>
        <taxon>Rhodobacterales</taxon>
        <taxon>Paracoccaceae</taxon>
        <taxon>Pontivivens</taxon>
    </lineage>
</organism>
<dbReference type="RefSeq" id="WP_097928084.1">
    <property type="nucleotide sequence ID" value="NZ_OCTN01000001.1"/>
</dbReference>
<dbReference type="InterPro" id="IPR050931">
    <property type="entry name" value="Mito_Protein_Transport_Metaxin"/>
</dbReference>
<dbReference type="GO" id="GO:0016740">
    <property type="term" value="F:transferase activity"/>
    <property type="evidence" value="ECO:0007669"/>
    <property type="project" value="UniProtKB-KW"/>
</dbReference>
<dbReference type="Proteomes" id="UP000220034">
    <property type="component" value="Unassembled WGS sequence"/>
</dbReference>
<accession>A0A2C9CQ68</accession>
<keyword evidence="3" id="KW-1185">Reference proteome</keyword>
<evidence type="ECO:0000313" key="2">
    <source>
        <dbReference type="EMBL" id="SOH92509.1"/>
    </source>
</evidence>
<dbReference type="Pfam" id="PF13410">
    <property type="entry name" value="GST_C_2"/>
    <property type="match status" value="1"/>
</dbReference>
<dbReference type="Gene3D" id="1.20.1050.10">
    <property type="match status" value="2"/>
</dbReference>
<proteinExistence type="predicted"/>
<dbReference type="PANTHER" id="PTHR12289">
    <property type="entry name" value="METAXIN RELATED"/>
    <property type="match status" value="1"/>
</dbReference>
<dbReference type="SUPFAM" id="SSF52833">
    <property type="entry name" value="Thioredoxin-like"/>
    <property type="match status" value="1"/>
</dbReference>
<keyword evidence="2" id="KW-0808">Transferase</keyword>
<dbReference type="InterPro" id="IPR004045">
    <property type="entry name" value="Glutathione_S-Trfase_N"/>
</dbReference>
<gene>
    <name evidence="2" type="ORF">SAMN06273572_101356</name>
</gene>
<evidence type="ECO:0000313" key="3">
    <source>
        <dbReference type="Proteomes" id="UP000220034"/>
    </source>
</evidence>